<dbReference type="Pfam" id="PF01979">
    <property type="entry name" value="Amidohydro_1"/>
    <property type="match status" value="1"/>
</dbReference>
<dbReference type="InterPro" id="IPR032466">
    <property type="entry name" value="Metal_Hydrolase"/>
</dbReference>
<dbReference type="Pfam" id="PF22643">
    <property type="entry name" value="NagA_N"/>
    <property type="match status" value="1"/>
</dbReference>
<reference evidence="8" key="1">
    <citation type="journal article" date="2019" name="Int. J. Syst. Evol. Microbiol.">
        <title>The Global Catalogue of Microorganisms (GCM) 10K type strain sequencing project: providing services to taxonomists for standard genome sequencing and annotation.</title>
        <authorList>
            <consortium name="The Broad Institute Genomics Platform"/>
            <consortium name="The Broad Institute Genome Sequencing Center for Infectious Disease"/>
            <person name="Wu L."/>
            <person name="Ma J."/>
        </authorList>
    </citation>
    <scope>NUCLEOTIDE SEQUENCE [LARGE SCALE GENOMIC DNA]</scope>
    <source>
        <strain evidence="8">KCTC 52237</strain>
    </source>
</reference>
<feature type="domain" description="Amidohydrolase-related" evidence="6">
    <location>
        <begin position="52"/>
        <end position="380"/>
    </location>
</feature>
<sequence length="388" mass="41560">MKQALVGARIFTGDIFLDDHALVIQGEKIVELVPCAQLDNSITQVPLQGGVIAPGFIDLQVNGGGGAFFTNSTTPQAIQTMLDGHRPTGTTSLLPTLISDTRAVHQAGVKAVADAVAAGMKGVLGVHVEGPFFDMARRGAHNERYIRTMEQADIDWLVDSVKSQHDFKVMLTLAPEHAAPGQIKQLTSAGVVVCAGHTDAHYEQVVAALNEGLSGFTHLYNAMRPTTGREPGVVGAALEDANSWCGIIIDTYHVHAASARIAYAAKPKGKMYLVTDAMSTVGSPEKSFQIYGETIFEKDGCLVNAEGRLAGSAIGMIDAVRLNTTWVGVELGESLRMASLYPAQFMQVDNYLGRIAPNYRADLVHFTDDYRVTLTCVAGDLREHNLPG</sequence>
<accession>A0ABV7FFA8</accession>
<dbReference type="NCBIfam" id="TIGR00221">
    <property type="entry name" value="nagA"/>
    <property type="match status" value="1"/>
</dbReference>
<comment type="similarity">
    <text evidence="1 5">Belongs to the metallo-dependent hydrolases superfamily. NagA family.</text>
</comment>
<dbReference type="Gene3D" id="2.30.40.10">
    <property type="entry name" value="Urease, subunit C, domain 1"/>
    <property type="match status" value="1"/>
</dbReference>
<proteinExistence type="inferred from homology"/>
<evidence type="ECO:0000313" key="8">
    <source>
        <dbReference type="Proteomes" id="UP001595555"/>
    </source>
</evidence>
<keyword evidence="4 5" id="KW-0119">Carbohydrate metabolism</keyword>
<evidence type="ECO:0000256" key="4">
    <source>
        <dbReference type="ARBA" id="ARBA00023277"/>
    </source>
</evidence>
<keyword evidence="3 5" id="KW-0378">Hydrolase</keyword>
<dbReference type="EMBL" id="JBHRTF010000004">
    <property type="protein sequence ID" value="MFC3116306.1"/>
    <property type="molecule type" value="Genomic_DNA"/>
</dbReference>
<evidence type="ECO:0000256" key="1">
    <source>
        <dbReference type="ARBA" id="ARBA00010716"/>
    </source>
</evidence>
<name>A0ABV7FFA8_9GAMM</name>
<dbReference type="PANTHER" id="PTHR11113">
    <property type="entry name" value="N-ACETYLGLUCOSAMINE-6-PHOSPHATE DEACETYLASE"/>
    <property type="match status" value="1"/>
</dbReference>
<dbReference type="SUPFAM" id="SSF51556">
    <property type="entry name" value="Metallo-dependent hydrolases"/>
    <property type="match status" value="1"/>
</dbReference>
<dbReference type="InterPro" id="IPR011059">
    <property type="entry name" value="Metal-dep_hydrolase_composite"/>
</dbReference>
<dbReference type="InterPro" id="IPR003764">
    <property type="entry name" value="GlcNAc_6-P_deAcase"/>
</dbReference>
<dbReference type="PANTHER" id="PTHR11113:SF14">
    <property type="entry name" value="N-ACETYLGLUCOSAMINE-6-PHOSPHATE DEACETYLASE"/>
    <property type="match status" value="1"/>
</dbReference>
<dbReference type="SUPFAM" id="SSF51338">
    <property type="entry name" value="Composite domain of metallo-dependent hydrolases"/>
    <property type="match status" value="1"/>
</dbReference>
<dbReference type="Proteomes" id="UP001595555">
    <property type="component" value="Unassembled WGS sequence"/>
</dbReference>
<gene>
    <name evidence="7" type="primary">nagA</name>
    <name evidence="7" type="ORF">ACFODX_12110</name>
</gene>
<dbReference type="Gene3D" id="3.20.20.140">
    <property type="entry name" value="Metal-dependent hydrolases"/>
    <property type="match status" value="1"/>
</dbReference>
<keyword evidence="8" id="KW-1185">Reference proteome</keyword>
<dbReference type="RefSeq" id="WP_378119439.1">
    <property type="nucleotide sequence ID" value="NZ_JBHRTF010000004.1"/>
</dbReference>
<evidence type="ECO:0000256" key="2">
    <source>
        <dbReference type="ARBA" id="ARBA00022723"/>
    </source>
</evidence>
<dbReference type="GO" id="GO:0008448">
    <property type="term" value="F:N-acetylglucosamine-6-phosphate deacetylase activity"/>
    <property type="evidence" value="ECO:0007669"/>
    <property type="project" value="UniProtKB-EC"/>
</dbReference>
<dbReference type="EC" id="3.5.1.25" evidence="7"/>
<evidence type="ECO:0000256" key="3">
    <source>
        <dbReference type="ARBA" id="ARBA00022801"/>
    </source>
</evidence>
<evidence type="ECO:0000259" key="6">
    <source>
        <dbReference type="Pfam" id="PF01979"/>
    </source>
</evidence>
<dbReference type="InterPro" id="IPR006680">
    <property type="entry name" value="Amidohydro-rel"/>
</dbReference>
<evidence type="ECO:0000256" key="5">
    <source>
        <dbReference type="PIRNR" id="PIRNR038994"/>
    </source>
</evidence>
<organism evidence="7 8">
    <name type="scientific">Cellvibrio fontiphilus</name>
    <dbReference type="NCBI Taxonomy" id="1815559"/>
    <lineage>
        <taxon>Bacteria</taxon>
        <taxon>Pseudomonadati</taxon>
        <taxon>Pseudomonadota</taxon>
        <taxon>Gammaproteobacteria</taxon>
        <taxon>Cellvibrionales</taxon>
        <taxon>Cellvibrionaceae</taxon>
        <taxon>Cellvibrio</taxon>
    </lineage>
</organism>
<dbReference type="CDD" id="cd00854">
    <property type="entry name" value="NagA"/>
    <property type="match status" value="1"/>
</dbReference>
<comment type="caution">
    <text evidence="7">The sequence shown here is derived from an EMBL/GenBank/DDBJ whole genome shotgun (WGS) entry which is preliminary data.</text>
</comment>
<evidence type="ECO:0000313" key="7">
    <source>
        <dbReference type="EMBL" id="MFC3116306.1"/>
    </source>
</evidence>
<dbReference type="PIRSF" id="PIRSF038994">
    <property type="entry name" value="NagA"/>
    <property type="match status" value="1"/>
</dbReference>
<protein>
    <submittedName>
        <fullName evidence="7">N-acetylglucosamine-6-phosphate deacetylase</fullName>
        <ecNumber evidence="7">3.5.1.25</ecNumber>
    </submittedName>
</protein>
<keyword evidence="2" id="KW-0479">Metal-binding</keyword>